<reference evidence="2 3" key="1">
    <citation type="submission" date="2016-07" db="EMBL/GenBank/DDBJ databases">
        <title>Pervasive Adenine N6-methylation of Active Genes in Fungi.</title>
        <authorList>
            <consortium name="DOE Joint Genome Institute"/>
            <person name="Mondo S.J."/>
            <person name="Dannebaum R.O."/>
            <person name="Kuo R.C."/>
            <person name="Labutti K."/>
            <person name="Haridas S."/>
            <person name="Kuo A."/>
            <person name="Salamov A."/>
            <person name="Ahrendt S.R."/>
            <person name="Lipzen A."/>
            <person name="Sullivan W."/>
            <person name="Andreopoulos W.B."/>
            <person name="Clum A."/>
            <person name="Lindquist E."/>
            <person name="Daum C."/>
            <person name="Ramamoorthy G.K."/>
            <person name="Gryganskyi A."/>
            <person name="Culley D."/>
            <person name="Magnuson J.K."/>
            <person name="James T.Y."/>
            <person name="O'Malley M.A."/>
            <person name="Stajich J.E."/>
            <person name="Spatafora J.W."/>
            <person name="Visel A."/>
            <person name="Grigoriev I.V."/>
        </authorList>
    </citation>
    <scope>NUCLEOTIDE SEQUENCE [LARGE SCALE GENOMIC DNA]</scope>
    <source>
        <strain evidence="2 3">NRRL 1336</strain>
    </source>
</reference>
<accession>A0A1X2ILM9</accession>
<dbReference type="AlphaFoldDB" id="A0A1X2ILM9"/>
<comment type="caution">
    <text evidence="2">The sequence shown here is derived from an EMBL/GenBank/DDBJ whole genome shotgun (WGS) entry which is preliminary data.</text>
</comment>
<dbReference type="EMBL" id="MCGE01000008">
    <property type="protein sequence ID" value="ORZ18689.1"/>
    <property type="molecule type" value="Genomic_DNA"/>
</dbReference>
<protein>
    <submittedName>
        <fullName evidence="2">Uncharacterized protein</fullName>
    </submittedName>
</protein>
<evidence type="ECO:0000313" key="3">
    <source>
        <dbReference type="Proteomes" id="UP000193560"/>
    </source>
</evidence>
<gene>
    <name evidence="2" type="ORF">BCR42DRAFT_411413</name>
</gene>
<evidence type="ECO:0000313" key="2">
    <source>
        <dbReference type="EMBL" id="ORZ18689.1"/>
    </source>
</evidence>
<sequence>MMKKVLTSTPLTRRTLITYHDYLPWANEHCTVGSTYDVIINGENKADRVCVSKYAIDTDFMWENSSANSVISEVSKHVEEPNMYFYLDKPSTAHFQSKHPPPREGLFKAAKKQSFKRLP</sequence>
<feature type="compositionally biased region" description="Basic residues" evidence="1">
    <location>
        <begin position="109"/>
        <end position="119"/>
    </location>
</feature>
<name>A0A1X2ILM9_9FUNG</name>
<dbReference type="OrthoDB" id="2269860at2759"/>
<feature type="region of interest" description="Disordered" evidence="1">
    <location>
        <begin position="94"/>
        <end position="119"/>
    </location>
</feature>
<organism evidence="2 3">
    <name type="scientific">Absidia repens</name>
    <dbReference type="NCBI Taxonomy" id="90262"/>
    <lineage>
        <taxon>Eukaryota</taxon>
        <taxon>Fungi</taxon>
        <taxon>Fungi incertae sedis</taxon>
        <taxon>Mucoromycota</taxon>
        <taxon>Mucoromycotina</taxon>
        <taxon>Mucoromycetes</taxon>
        <taxon>Mucorales</taxon>
        <taxon>Cunninghamellaceae</taxon>
        <taxon>Absidia</taxon>
    </lineage>
</organism>
<dbReference type="Proteomes" id="UP000193560">
    <property type="component" value="Unassembled WGS sequence"/>
</dbReference>
<keyword evidence="3" id="KW-1185">Reference proteome</keyword>
<proteinExistence type="predicted"/>
<evidence type="ECO:0000256" key="1">
    <source>
        <dbReference type="SAM" id="MobiDB-lite"/>
    </source>
</evidence>